<dbReference type="SUPFAM" id="SSF56529">
    <property type="entry name" value="FAH"/>
    <property type="match status" value="1"/>
</dbReference>
<feature type="domain" description="Fumarylacetoacetase-like C-terminal" evidence="3">
    <location>
        <begin position="71"/>
        <end position="274"/>
    </location>
</feature>
<dbReference type="InterPro" id="IPR036663">
    <property type="entry name" value="Fumarylacetoacetase_C_sf"/>
</dbReference>
<dbReference type="AlphaFoldDB" id="A0AA52EDU1"/>
<evidence type="ECO:0000256" key="2">
    <source>
        <dbReference type="ARBA" id="ARBA00022723"/>
    </source>
</evidence>
<evidence type="ECO:0000313" key="5">
    <source>
        <dbReference type="Proteomes" id="UP001268683"/>
    </source>
</evidence>
<evidence type="ECO:0000256" key="1">
    <source>
        <dbReference type="ARBA" id="ARBA00010211"/>
    </source>
</evidence>
<dbReference type="EMBL" id="CP123872">
    <property type="protein sequence ID" value="WND02880.1"/>
    <property type="molecule type" value="Genomic_DNA"/>
</dbReference>
<keyword evidence="2" id="KW-0479">Metal-binding</keyword>
<reference evidence="4" key="1">
    <citation type="submission" date="2023-04" db="EMBL/GenBank/DDBJ databases">
        <title>Complete genome sequence of Temperatibacter marinus.</title>
        <authorList>
            <person name="Rong J.-C."/>
            <person name="Yi M.-L."/>
            <person name="Zhao Q."/>
        </authorList>
    </citation>
    <scope>NUCLEOTIDE SEQUENCE</scope>
    <source>
        <strain evidence="4">NBRC 110045</strain>
    </source>
</reference>
<dbReference type="Proteomes" id="UP001268683">
    <property type="component" value="Chromosome"/>
</dbReference>
<dbReference type="GO" id="GO:0016853">
    <property type="term" value="F:isomerase activity"/>
    <property type="evidence" value="ECO:0007669"/>
    <property type="project" value="UniProtKB-ARBA"/>
</dbReference>
<dbReference type="Pfam" id="PF01557">
    <property type="entry name" value="FAA_hydrolase"/>
    <property type="match status" value="1"/>
</dbReference>
<dbReference type="GO" id="GO:0016787">
    <property type="term" value="F:hydrolase activity"/>
    <property type="evidence" value="ECO:0007669"/>
    <property type="project" value="UniProtKB-KW"/>
</dbReference>
<dbReference type="PANTHER" id="PTHR11820:SF112">
    <property type="entry name" value="FUMARYLACETOACETATE HYDROLASE FAMILY PROTEIN (AFU_ORTHOLOGUE AFUA_1G02370)-RELATED"/>
    <property type="match status" value="1"/>
</dbReference>
<comment type="similarity">
    <text evidence="1">Belongs to the FAH family.</text>
</comment>
<dbReference type="GO" id="GO:0046872">
    <property type="term" value="F:metal ion binding"/>
    <property type="evidence" value="ECO:0007669"/>
    <property type="project" value="UniProtKB-KW"/>
</dbReference>
<name>A0AA52EDU1_9PROT</name>
<dbReference type="RefSeq" id="WP_310798719.1">
    <property type="nucleotide sequence ID" value="NZ_CP123872.1"/>
</dbReference>
<keyword evidence="4" id="KW-0378">Hydrolase</keyword>
<dbReference type="FunFam" id="3.90.850.10:FF:000002">
    <property type="entry name" value="2-hydroxyhepta-2,4-diene-1,7-dioate isomerase"/>
    <property type="match status" value="1"/>
</dbReference>
<dbReference type="KEGG" id="tmk:QGN29_00700"/>
<evidence type="ECO:0000259" key="3">
    <source>
        <dbReference type="Pfam" id="PF01557"/>
    </source>
</evidence>
<dbReference type="PANTHER" id="PTHR11820">
    <property type="entry name" value="ACYLPYRUVASE"/>
    <property type="match status" value="1"/>
</dbReference>
<evidence type="ECO:0000313" key="4">
    <source>
        <dbReference type="EMBL" id="WND02880.1"/>
    </source>
</evidence>
<accession>A0AA52EDU1</accession>
<sequence>MSLVKLHTALVKDTPYIGVEDGTHPIVWALGALEDFIDLPAEESVKFIKAHAVSLPKHARPCAIFTPSSRIFCVGKNYAKHAQEMGGKLPSAPDIFLRFQESFVTSNAPLKKPAKSEAYDFEGELAVIIGKKGRAIPEALALQHVFGYSIAMDGTARDWQKRTSQFSLGKNWEQSGSIASFLLLQSKAVTPPSFSLKTELNSEIMQQGTTDDMIFSIPALIATLSEVTTLHPGDILLTGTPDGVGAGRHPQIFLKNGDRLNIIIEKIGTLKNTVSE</sequence>
<organism evidence="4 5">
    <name type="scientific">Temperatibacter marinus</name>
    <dbReference type="NCBI Taxonomy" id="1456591"/>
    <lineage>
        <taxon>Bacteria</taxon>
        <taxon>Pseudomonadati</taxon>
        <taxon>Pseudomonadota</taxon>
        <taxon>Alphaproteobacteria</taxon>
        <taxon>Kordiimonadales</taxon>
        <taxon>Temperatibacteraceae</taxon>
        <taxon>Temperatibacter</taxon>
    </lineage>
</organism>
<dbReference type="GO" id="GO:0019752">
    <property type="term" value="P:carboxylic acid metabolic process"/>
    <property type="evidence" value="ECO:0007669"/>
    <property type="project" value="UniProtKB-ARBA"/>
</dbReference>
<dbReference type="Gene3D" id="3.90.850.10">
    <property type="entry name" value="Fumarylacetoacetase-like, C-terminal domain"/>
    <property type="match status" value="1"/>
</dbReference>
<dbReference type="InterPro" id="IPR011234">
    <property type="entry name" value="Fumarylacetoacetase-like_C"/>
</dbReference>
<protein>
    <submittedName>
        <fullName evidence="4">Fumarylacetoacetate hydrolase family protein</fullName>
    </submittedName>
</protein>
<proteinExistence type="inferred from homology"/>
<gene>
    <name evidence="4" type="ORF">QGN29_00700</name>
</gene>
<keyword evidence="5" id="KW-1185">Reference proteome</keyword>